<dbReference type="Proteomes" id="UP000836841">
    <property type="component" value="Chromosome 1"/>
</dbReference>
<keyword evidence="3" id="KW-1185">Reference proteome</keyword>
<dbReference type="EMBL" id="OU466857">
    <property type="protein sequence ID" value="CAH2035087.1"/>
    <property type="molecule type" value="Genomic_DNA"/>
</dbReference>
<proteinExistence type="predicted"/>
<evidence type="ECO:0000256" key="1">
    <source>
        <dbReference type="SAM" id="MobiDB-lite"/>
    </source>
</evidence>
<reference evidence="2 3" key="1">
    <citation type="submission" date="2022-03" db="EMBL/GenBank/DDBJ databases">
        <authorList>
            <person name="Nunn A."/>
            <person name="Chopra R."/>
            <person name="Nunn A."/>
            <person name="Contreras Garrido A."/>
        </authorList>
    </citation>
    <scope>NUCLEOTIDE SEQUENCE [LARGE SCALE GENOMIC DNA]</scope>
</reference>
<protein>
    <submittedName>
        <fullName evidence="2">Uncharacterized protein</fullName>
    </submittedName>
</protein>
<feature type="compositionally biased region" description="Low complexity" evidence="1">
    <location>
        <begin position="56"/>
        <end position="74"/>
    </location>
</feature>
<feature type="region of interest" description="Disordered" evidence="1">
    <location>
        <begin position="1"/>
        <end position="89"/>
    </location>
</feature>
<evidence type="ECO:0000313" key="3">
    <source>
        <dbReference type="Proteomes" id="UP000836841"/>
    </source>
</evidence>
<dbReference type="AlphaFoldDB" id="A0AAU9RBM6"/>
<evidence type="ECO:0000313" key="2">
    <source>
        <dbReference type="EMBL" id="CAH2035087.1"/>
    </source>
</evidence>
<feature type="compositionally biased region" description="Polar residues" evidence="1">
    <location>
        <begin position="33"/>
        <end position="48"/>
    </location>
</feature>
<sequence>RMVRKKIPEWMNGTMWSTPPPPPTNDDAFLRCSPSTKIPSTESNSDASRLNPAHPPSTASSVPSPSPRPRNGSNVPGGGSGEYRNSVGPSAENLSRQAHLTVENFRFFLSSTSKHVVILIEKVINMNELRSLALQSLPNSPGIRSSCYDFGFFLFWKSVYRKQNSASMLRSLRLGVVSLYETFAWLLAT</sequence>
<gene>
    <name evidence="2" type="ORF">TAV2_LOCUS3970</name>
</gene>
<accession>A0AAU9RBM6</accession>
<name>A0AAU9RBM6_THLAR</name>
<feature type="non-terminal residue" evidence="2">
    <location>
        <position position="189"/>
    </location>
</feature>
<organism evidence="2 3">
    <name type="scientific">Thlaspi arvense</name>
    <name type="common">Field penny-cress</name>
    <dbReference type="NCBI Taxonomy" id="13288"/>
    <lineage>
        <taxon>Eukaryota</taxon>
        <taxon>Viridiplantae</taxon>
        <taxon>Streptophyta</taxon>
        <taxon>Embryophyta</taxon>
        <taxon>Tracheophyta</taxon>
        <taxon>Spermatophyta</taxon>
        <taxon>Magnoliopsida</taxon>
        <taxon>eudicotyledons</taxon>
        <taxon>Gunneridae</taxon>
        <taxon>Pentapetalae</taxon>
        <taxon>rosids</taxon>
        <taxon>malvids</taxon>
        <taxon>Brassicales</taxon>
        <taxon>Brassicaceae</taxon>
        <taxon>Thlaspideae</taxon>
        <taxon>Thlaspi</taxon>
    </lineage>
</organism>